<gene>
    <name evidence="8" type="ORF">MJG50_03035</name>
</gene>
<comment type="subcellular location">
    <subcellularLocation>
        <location evidence="1">Cell membrane</location>
        <topology evidence="1">Multi-pass membrane protein</topology>
    </subcellularLocation>
</comment>
<dbReference type="PANTHER" id="PTHR40043:SF1">
    <property type="entry name" value="UPF0719 INNER MEMBRANE PROTEIN YJFL"/>
    <property type="match status" value="1"/>
</dbReference>
<keyword evidence="5 7" id="KW-1133">Transmembrane helix</keyword>
<evidence type="ECO:0000256" key="4">
    <source>
        <dbReference type="ARBA" id="ARBA00022692"/>
    </source>
</evidence>
<dbReference type="Pfam" id="PF03994">
    <property type="entry name" value="DUF350"/>
    <property type="match status" value="1"/>
</dbReference>
<keyword evidence="4 7" id="KW-0812">Transmembrane</keyword>
<protein>
    <submittedName>
        <fullName evidence="8">DUF350 domain-containing protein</fullName>
    </submittedName>
</protein>
<evidence type="ECO:0000256" key="1">
    <source>
        <dbReference type="ARBA" id="ARBA00004651"/>
    </source>
</evidence>
<comment type="caution">
    <text evidence="8">The sequence shown here is derived from an EMBL/GenBank/DDBJ whole genome shotgun (WGS) entry which is preliminary data.</text>
</comment>
<sequence>MDLLLNYLAYIGLGIVLLLVGLWLFEVTTKNKEFKLIASGNKAAAYSLGGRLLGLGIVLYSAISNSVSLTDMLLWGGIGIITQILVFLLAELLTPKFSITESIDNNNESVGLFLLFLSVSIGFVVAGCLTY</sequence>
<evidence type="ECO:0000256" key="5">
    <source>
        <dbReference type="ARBA" id="ARBA00022989"/>
    </source>
</evidence>
<feature type="transmembrane region" description="Helical" evidence="7">
    <location>
        <begin position="110"/>
        <end position="129"/>
    </location>
</feature>
<feature type="transmembrane region" description="Helical" evidence="7">
    <location>
        <begin position="45"/>
        <end position="63"/>
    </location>
</feature>
<evidence type="ECO:0000256" key="7">
    <source>
        <dbReference type="SAM" id="Phobius"/>
    </source>
</evidence>
<keyword evidence="9" id="KW-1185">Reference proteome</keyword>
<organism evidence="8 9">
    <name type="scientific">Fredinandcohnia quinoae</name>
    <dbReference type="NCBI Taxonomy" id="2918902"/>
    <lineage>
        <taxon>Bacteria</taxon>
        <taxon>Bacillati</taxon>
        <taxon>Bacillota</taxon>
        <taxon>Bacilli</taxon>
        <taxon>Bacillales</taxon>
        <taxon>Bacillaceae</taxon>
        <taxon>Fredinandcohnia</taxon>
    </lineage>
</organism>
<feature type="transmembrane region" description="Helical" evidence="7">
    <location>
        <begin position="72"/>
        <end position="90"/>
    </location>
</feature>
<dbReference type="AlphaFoldDB" id="A0AAW5DZ46"/>
<dbReference type="GO" id="GO:0005886">
    <property type="term" value="C:plasma membrane"/>
    <property type="evidence" value="ECO:0007669"/>
    <property type="project" value="UniProtKB-SubCell"/>
</dbReference>
<keyword evidence="6 7" id="KW-0472">Membrane</keyword>
<keyword evidence="3" id="KW-1003">Cell membrane</keyword>
<comment type="similarity">
    <text evidence="2">Belongs to the UPF0719 family.</text>
</comment>
<dbReference type="RefSeq" id="WP_240252562.1">
    <property type="nucleotide sequence ID" value="NZ_JAKTTI010000002.1"/>
</dbReference>
<evidence type="ECO:0000313" key="9">
    <source>
        <dbReference type="Proteomes" id="UP001431131"/>
    </source>
</evidence>
<evidence type="ECO:0000256" key="6">
    <source>
        <dbReference type="ARBA" id="ARBA00023136"/>
    </source>
</evidence>
<feature type="transmembrane region" description="Helical" evidence="7">
    <location>
        <begin position="7"/>
        <end position="25"/>
    </location>
</feature>
<dbReference type="PANTHER" id="PTHR40043">
    <property type="entry name" value="UPF0719 INNER MEMBRANE PROTEIN YJFL"/>
    <property type="match status" value="1"/>
</dbReference>
<proteinExistence type="inferred from homology"/>
<dbReference type="InterPro" id="IPR007140">
    <property type="entry name" value="DUF350"/>
</dbReference>
<name>A0AAW5DZ46_9BACI</name>
<reference evidence="8" key="1">
    <citation type="submission" date="2022-02" db="EMBL/GenBank/DDBJ databases">
        <title>Fredinandcohnia quinoae sp. nov. isolated from Chenopodium quinoa seeds.</title>
        <authorList>
            <person name="Saati-Santamaria Z."/>
            <person name="Flores-Felix J.D."/>
            <person name="Igual J.M."/>
            <person name="Velazquez E."/>
            <person name="Garcia-Fraile P."/>
            <person name="Martinez-Molina E."/>
        </authorList>
    </citation>
    <scope>NUCLEOTIDE SEQUENCE</scope>
    <source>
        <strain evidence="8">SECRCQ15</strain>
    </source>
</reference>
<evidence type="ECO:0000256" key="3">
    <source>
        <dbReference type="ARBA" id="ARBA00022475"/>
    </source>
</evidence>
<evidence type="ECO:0000313" key="8">
    <source>
        <dbReference type="EMBL" id="MCH1624290.1"/>
    </source>
</evidence>
<evidence type="ECO:0000256" key="2">
    <source>
        <dbReference type="ARBA" id="ARBA00005779"/>
    </source>
</evidence>
<dbReference type="Proteomes" id="UP001431131">
    <property type="component" value="Unassembled WGS sequence"/>
</dbReference>
<dbReference type="EMBL" id="JAKTTI010000002">
    <property type="protein sequence ID" value="MCH1624290.1"/>
    <property type="molecule type" value="Genomic_DNA"/>
</dbReference>
<accession>A0AAW5DZ46</accession>